<reference evidence="2 3" key="1">
    <citation type="submission" date="2018-10" db="EMBL/GenBank/DDBJ databases">
        <title>Dokdonia luteus sp. nov., isolated from sea water.</title>
        <authorList>
            <person name="Zhou L.Y."/>
            <person name="Du Z.J."/>
        </authorList>
    </citation>
    <scope>NUCLEOTIDE SEQUENCE [LARGE SCALE GENOMIC DNA]</scope>
    <source>
        <strain evidence="2 3">SH27</strain>
    </source>
</reference>
<dbReference type="Proteomes" id="UP000281985">
    <property type="component" value="Unassembled WGS sequence"/>
</dbReference>
<dbReference type="AlphaFoldDB" id="A0A3M0G3K1"/>
<dbReference type="EMBL" id="REFV01000007">
    <property type="protein sequence ID" value="RMB59088.1"/>
    <property type="molecule type" value="Genomic_DNA"/>
</dbReference>
<gene>
    <name evidence="2" type="ORF">EAX61_08470</name>
</gene>
<dbReference type="Pfam" id="PF12867">
    <property type="entry name" value="DinB_2"/>
    <property type="match status" value="1"/>
</dbReference>
<evidence type="ECO:0000313" key="3">
    <source>
        <dbReference type="Proteomes" id="UP000281985"/>
    </source>
</evidence>
<proteinExistence type="predicted"/>
<organism evidence="2 3">
    <name type="scientific">Dokdonia sinensis</name>
    <dbReference type="NCBI Taxonomy" id="2479847"/>
    <lineage>
        <taxon>Bacteria</taxon>
        <taxon>Pseudomonadati</taxon>
        <taxon>Bacteroidota</taxon>
        <taxon>Flavobacteriia</taxon>
        <taxon>Flavobacteriales</taxon>
        <taxon>Flavobacteriaceae</taxon>
        <taxon>Dokdonia</taxon>
    </lineage>
</organism>
<protein>
    <submittedName>
        <fullName evidence="2">DinB family protein</fullName>
    </submittedName>
</protein>
<comment type="caution">
    <text evidence="2">The sequence shown here is derived from an EMBL/GenBank/DDBJ whole genome shotgun (WGS) entry which is preliminary data.</text>
</comment>
<dbReference type="InterPro" id="IPR024775">
    <property type="entry name" value="DinB-like"/>
</dbReference>
<dbReference type="RefSeq" id="WP_121917256.1">
    <property type="nucleotide sequence ID" value="NZ_REFV01000007.1"/>
</dbReference>
<dbReference type="OrthoDB" id="4295522at2"/>
<evidence type="ECO:0000259" key="1">
    <source>
        <dbReference type="Pfam" id="PF12867"/>
    </source>
</evidence>
<dbReference type="InterPro" id="IPR034660">
    <property type="entry name" value="DinB/YfiT-like"/>
</dbReference>
<sequence>MDYSFDINLKNRKILERFIDGHTLAQLNAIPSGFNNNIIWNIGHSLATQQLLTYGLSGLTPKIPMDFISSYKKGTKPERTVTQDEVDSIKEMLYTTLQQLEADYNAGVFKDFKEYTLSTTGGVLSKVEHAIEFNNFHEGLHLGCCIQLSRLVKS</sequence>
<evidence type="ECO:0000313" key="2">
    <source>
        <dbReference type="EMBL" id="RMB59088.1"/>
    </source>
</evidence>
<feature type="domain" description="DinB-like" evidence="1">
    <location>
        <begin position="11"/>
        <end position="144"/>
    </location>
</feature>
<name>A0A3M0G3K1_9FLAO</name>
<dbReference type="SUPFAM" id="SSF109854">
    <property type="entry name" value="DinB/YfiT-like putative metalloenzymes"/>
    <property type="match status" value="1"/>
</dbReference>
<accession>A0A3M0G3K1</accession>
<keyword evidence="3" id="KW-1185">Reference proteome</keyword>